<dbReference type="SMART" id="SM00320">
    <property type="entry name" value="WD40"/>
    <property type="match status" value="2"/>
</dbReference>
<dbReference type="Proteomes" id="UP000274131">
    <property type="component" value="Unassembled WGS sequence"/>
</dbReference>
<sequence length="546" mass="62169">MSFFFEKKVERTEWRKKQQLYIVLQVWDTCGRPLFSSGSHGYPITSLAWNRDGDLFAVGSYNLLRLCDKAGVSLHLKKDRLNLLKTQKWSHSLDKLSSQSVLNISWSPDGTQLVCACSNGHIVHAHIVERRVMWRNLEATQTKRKFIDVKDVVSEVGQEKLETKDRIIKIALGYHHLVVATTKQCYIFSSDNWNTPIINDLKAGSVTLITLCEQYFLLVDDNIVQIWTYEGRIQCILKIPNNIQGDVLTEATAAISNETVAIRDRIDRSLIHFYETLTGKIAGDGELKHQVQFIVAKSTTVTTIRFNDTTNMLAGLQEYRLIVWGYPAMVFIDREMLLKTIIEKEVDNLGRSASLVAFLGNHVSIRRSDAALIPCSVPPYAAGLWRYASGMKWNRAIKLCRRIQEDYLWGILAGMATTANSIDTAEIAYAALDEVEKVLFISKIHSTVDRSMKASLTAFFNNNINDAESMMIRSGLILDAIMVNISMFRWKRALELAVHYKQYIDTVLGYRQQYLKAINRTETDAEFIKQLAEVLNFLLQTISGLY</sequence>
<evidence type="ECO:0000256" key="3">
    <source>
        <dbReference type="ARBA" id="ARBA00023273"/>
    </source>
</evidence>
<evidence type="ECO:0000259" key="5">
    <source>
        <dbReference type="Pfam" id="PF23387"/>
    </source>
</evidence>
<dbReference type="InterPro" id="IPR056456">
    <property type="entry name" value="Beta-prop_IFT80_2nd"/>
</dbReference>
<gene>
    <name evidence="6" type="ORF">EVEC_LOCUS10567</name>
</gene>
<reference evidence="6 7" key="2">
    <citation type="submission" date="2018-10" db="EMBL/GenBank/DDBJ databases">
        <authorList>
            <consortium name="Pathogen Informatics"/>
        </authorList>
    </citation>
    <scope>NUCLEOTIDE SEQUENCE [LARGE SCALE GENOMIC DNA]</scope>
</reference>
<keyword evidence="3" id="KW-0966">Cell projection</keyword>
<feature type="domain" description="IFT80 second beta-propeller" evidence="4">
    <location>
        <begin position="298"/>
        <end position="380"/>
    </location>
</feature>
<dbReference type="EMBL" id="UXUI01010957">
    <property type="protein sequence ID" value="VDD95816.1"/>
    <property type="molecule type" value="Genomic_DNA"/>
</dbReference>
<proteinExistence type="predicted"/>
<dbReference type="SUPFAM" id="SSF50978">
    <property type="entry name" value="WD40 repeat-like"/>
    <property type="match status" value="1"/>
</dbReference>
<keyword evidence="2" id="KW-0969">Cilium</keyword>
<comment type="subcellular location">
    <subcellularLocation>
        <location evidence="1">Cell projection</location>
        <location evidence="1">Cilium</location>
    </subcellularLocation>
</comment>
<dbReference type="PANTHER" id="PTHR24098:SF0">
    <property type="entry name" value="OUTER SEGMENT 5"/>
    <property type="match status" value="1"/>
</dbReference>
<reference evidence="8" key="1">
    <citation type="submission" date="2017-02" db="UniProtKB">
        <authorList>
            <consortium name="WormBaseParasite"/>
        </authorList>
    </citation>
    <scope>IDENTIFICATION</scope>
</reference>
<organism evidence="8">
    <name type="scientific">Enterobius vermicularis</name>
    <name type="common">Human pinworm</name>
    <dbReference type="NCBI Taxonomy" id="51028"/>
    <lineage>
        <taxon>Eukaryota</taxon>
        <taxon>Metazoa</taxon>
        <taxon>Ecdysozoa</taxon>
        <taxon>Nematoda</taxon>
        <taxon>Chromadorea</taxon>
        <taxon>Rhabditida</taxon>
        <taxon>Spirurina</taxon>
        <taxon>Oxyuridomorpha</taxon>
        <taxon>Oxyuroidea</taxon>
        <taxon>Oxyuridae</taxon>
        <taxon>Enterobius</taxon>
    </lineage>
</organism>
<dbReference type="Pfam" id="PF23335">
    <property type="entry name" value="Beta-prop_IFT80_2nd"/>
    <property type="match status" value="2"/>
</dbReference>
<dbReference type="PANTHER" id="PTHR24098">
    <property type="entry name" value="OUTER SEGMENT 5"/>
    <property type="match status" value="1"/>
</dbReference>
<dbReference type="WBParaSite" id="EVEC_0001125301-mRNA-1">
    <property type="protein sequence ID" value="EVEC_0001125301-mRNA-1"/>
    <property type="gene ID" value="EVEC_0001125301"/>
</dbReference>
<evidence type="ECO:0000256" key="1">
    <source>
        <dbReference type="ARBA" id="ARBA00004138"/>
    </source>
</evidence>
<evidence type="ECO:0000313" key="7">
    <source>
        <dbReference type="Proteomes" id="UP000274131"/>
    </source>
</evidence>
<dbReference type="InterPro" id="IPR036322">
    <property type="entry name" value="WD40_repeat_dom_sf"/>
</dbReference>
<dbReference type="GO" id="GO:0005929">
    <property type="term" value="C:cilium"/>
    <property type="evidence" value="ECO:0007669"/>
    <property type="project" value="UniProtKB-SubCell"/>
</dbReference>
<dbReference type="Pfam" id="PF00400">
    <property type="entry name" value="WD40"/>
    <property type="match status" value="2"/>
</dbReference>
<name>A0A0N4VK71_ENTVE</name>
<dbReference type="InterPro" id="IPR001680">
    <property type="entry name" value="WD40_rpt"/>
</dbReference>
<keyword evidence="7" id="KW-1185">Reference proteome</keyword>
<dbReference type="Pfam" id="PF23387">
    <property type="entry name" value="TPR_IFT80_172"/>
    <property type="match status" value="1"/>
</dbReference>
<evidence type="ECO:0000313" key="8">
    <source>
        <dbReference type="WBParaSite" id="EVEC_0001125301-mRNA-1"/>
    </source>
</evidence>
<evidence type="ECO:0000313" key="6">
    <source>
        <dbReference type="EMBL" id="VDD95816.1"/>
    </source>
</evidence>
<feature type="domain" description="IFT80 second beta-propeller" evidence="4">
    <location>
        <begin position="129"/>
        <end position="292"/>
    </location>
</feature>
<accession>A0A0N4VK71</accession>
<dbReference type="GO" id="GO:0060271">
    <property type="term" value="P:cilium assembly"/>
    <property type="evidence" value="ECO:0007669"/>
    <property type="project" value="TreeGrafter"/>
</dbReference>
<protein>
    <submittedName>
        <fullName evidence="8">Intraflagellar transport protein 80 homolog</fullName>
    </submittedName>
</protein>
<feature type="domain" description="IFT80/172/WDR35 TPR" evidence="5">
    <location>
        <begin position="408"/>
        <end position="534"/>
    </location>
</feature>
<dbReference type="STRING" id="51028.A0A0N4VK71"/>
<dbReference type="GO" id="GO:0030992">
    <property type="term" value="C:intraciliary transport particle B"/>
    <property type="evidence" value="ECO:0007669"/>
    <property type="project" value="TreeGrafter"/>
</dbReference>
<evidence type="ECO:0000256" key="2">
    <source>
        <dbReference type="ARBA" id="ARBA00023069"/>
    </source>
</evidence>
<dbReference type="InterPro" id="IPR015943">
    <property type="entry name" value="WD40/YVTN_repeat-like_dom_sf"/>
</dbReference>
<dbReference type="OrthoDB" id="408728at2759"/>
<evidence type="ECO:0000259" key="4">
    <source>
        <dbReference type="Pfam" id="PF23335"/>
    </source>
</evidence>
<dbReference type="Gene3D" id="2.130.10.10">
    <property type="entry name" value="YVTN repeat-like/Quinoprotein amine dehydrogenase"/>
    <property type="match status" value="1"/>
</dbReference>
<dbReference type="AlphaFoldDB" id="A0A0N4VK71"/>
<dbReference type="InterPro" id="IPR056157">
    <property type="entry name" value="TPR_IFT80_172_dom"/>
</dbReference>
<dbReference type="Gene3D" id="1.25.40.470">
    <property type="match status" value="1"/>
</dbReference>